<dbReference type="InterPro" id="IPR050665">
    <property type="entry name" value="Cytochrome_P450_Monooxygen"/>
</dbReference>
<evidence type="ECO:0000256" key="1">
    <source>
        <dbReference type="ARBA" id="ARBA00001971"/>
    </source>
</evidence>
<evidence type="ECO:0000313" key="15">
    <source>
        <dbReference type="Proteomes" id="UP000197138"/>
    </source>
</evidence>
<dbReference type="GO" id="GO:0016705">
    <property type="term" value="F:oxidoreductase activity, acting on paired donors, with incorporation or reduction of molecular oxygen"/>
    <property type="evidence" value="ECO:0007669"/>
    <property type="project" value="InterPro"/>
</dbReference>
<keyword evidence="6 12" id="KW-0479">Metal-binding</keyword>
<feature type="binding site" description="axial binding residue" evidence="12">
    <location>
        <position position="462"/>
    </location>
    <ligand>
        <name>heme</name>
        <dbReference type="ChEBI" id="CHEBI:30413"/>
    </ligand>
    <ligandPart>
        <name>Fe</name>
        <dbReference type="ChEBI" id="CHEBI:18248"/>
    </ligandPart>
</feature>
<proteinExistence type="inferred from homology"/>
<evidence type="ECO:0000256" key="5">
    <source>
        <dbReference type="ARBA" id="ARBA00022692"/>
    </source>
</evidence>
<protein>
    <recommendedName>
        <fullName evidence="16">Cytochrome P450 CYP72A219-like</fullName>
    </recommendedName>
</protein>
<comment type="caution">
    <text evidence="14">The sequence shown here is derived from an EMBL/GenBank/DDBJ whole genome shotgun (WGS) entry which is preliminary data.</text>
</comment>
<evidence type="ECO:0000256" key="7">
    <source>
        <dbReference type="ARBA" id="ARBA00022989"/>
    </source>
</evidence>
<dbReference type="SUPFAM" id="SSF48264">
    <property type="entry name" value="Cytochrome P450"/>
    <property type="match status" value="1"/>
</dbReference>
<dbReference type="PANTHER" id="PTHR24282">
    <property type="entry name" value="CYTOCHROME P450 FAMILY MEMBER"/>
    <property type="match status" value="1"/>
</dbReference>
<dbReference type="EMBL" id="MTKT01003953">
    <property type="protein sequence ID" value="OWM73128.1"/>
    <property type="molecule type" value="Genomic_DNA"/>
</dbReference>
<evidence type="ECO:0000256" key="11">
    <source>
        <dbReference type="ARBA" id="ARBA00023136"/>
    </source>
</evidence>
<dbReference type="InterPro" id="IPR036396">
    <property type="entry name" value="Cyt_P450_sf"/>
</dbReference>
<evidence type="ECO:0000256" key="2">
    <source>
        <dbReference type="ARBA" id="ARBA00004167"/>
    </source>
</evidence>
<name>A0A218WKU4_PUNGR</name>
<dbReference type="FunFam" id="1.10.630.10:FF:000029">
    <property type="entry name" value="Cytochrome P450 734A1"/>
    <property type="match status" value="1"/>
</dbReference>
<dbReference type="AlphaFoldDB" id="A0A218WKU4"/>
<dbReference type="CDD" id="cd20642">
    <property type="entry name" value="CYP72"/>
    <property type="match status" value="1"/>
</dbReference>
<keyword evidence="7" id="KW-1133">Transmembrane helix</keyword>
<dbReference type="PROSITE" id="PS00086">
    <property type="entry name" value="CYTOCHROME_P450"/>
    <property type="match status" value="1"/>
</dbReference>
<keyword evidence="10 13" id="KW-0503">Monooxygenase</keyword>
<comment type="similarity">
    <text evidence="3 13">Belongs to the cytochrome P450 family.</text>
</comment>
<evidence type="ECO:0000313" key="14">
    <source>
        <dbReference type="EMBL" id="OWM73128.1"/>
    </source>
</evidence>
<dbReference type="PANTHER" id="PTHR24282:SF255">
    <property type="entry name" value="CYTOCHROME P450 72A11-RELATED"/>
    <property type="match status" value="1"/>
</dbReference>
<evidence type="ECO:0000256" key="6">
    <source>
        <dbReference type="ARBA" id="ARBA00022723"/>
    </source>
</evidence>
<sequence>MNIGIGLAILALAVAWAWRVLNWVWLRPKKLERLLREQGFKGNPYKFLYGDLKESAKMIKESKSRPIGLSDDPVPRIDPFVLQSVNTYGKDFFNWMGPTPRLNIMNPDHIKDIFSKIYDFEKPSQNPLVLLIANGLANHEGEKWATHRKIINPAFHLEKLKLMLPACYLSCNEMVTRWEKLTSTEESVELNAWPDLRNLTRDVISRTAFGSCYEEGKIIFELQIEQVELAIQYMQTVYIPGWRFVPTKTNRRMKYLTEEVHSLLRGIIGRREKSIRAGEAATGDLLGLLLESNMKEQHENRGNKYTGMSIQDVIEECKLFYFAGQETTSILLVWTVILLSIHPQWQDRAREEVLQVFGRDGKPDLDGLNRLKIVTMILYEVMRLYPPGIMINRFTHKEMKLGKLTIPAGVELSVPILLVHHDKEHWGEDAEEFKPERFSEGISKATKNQVVYLPFGWGPRICIGMNFALIEAKMAMAMILQSVNLYYFKVLTAFQFLSQTILTIVEHRGAIVPCQIVAQKTGAVSETVDLDQNELIDVRPGGVELIYIVS</sequence>
<keyword evidence="11" id="KW-0472">Membrane</keyword>
<accession>A0A218WKU4</accession>
<evidence type="ECO:0000256" key="9">
    <source>
        <dbReference type="ARBA" id="ARBA00023004"/>
    </source>
</evidence>
<evidence type="ECO:0000256" key="8">
    <source>
        <dbReference type="ARBA" id="ARBA00023002"/>
    </source>
</evidence>
<evidence type="ECO:0000256" key="10">
    <source>
        <dbReference type="ARBA" id="ARBA00023033"/>
    </source>
</evidence>
<dbReference type="PRINTS" id="PR00385">
    <property type="entry name" value="P450"/>
</dbReference>
<comment type="subcellular location">
    <subcellularLocation>
        <location evidence="2">Membrane</location>
        <topology evidence="2">Single-pass membrane protein</topology>
    </subcellularLocation>
</comment>
<dbReference type="GO" id="GO:0004497">
    <property type="term" value="F:monooxygenase activity"/>
    <property type="evidence" value="ECO:0007669"/>
    <property type="project" value="UniProtKB-KW"/>
</dbReference>
<comment type="cofactor">
    <cofactor evidence="1 12">
        <name>heme</name>
        <dbReference type="ChEBI" id="CHEBI:30413"/>
    </cofactor>
</comment>
<organism evidence="14 15">
    <name type="scientific">Punica granatum</name>
    <name type="common">Pomegranate</name>
    <dbReference type="NCBI Taxonomy" id="22663"/>
    <lineage>
        <taxon>Eukaryota</taxon>
        <taxon>Viridiplantae</taxon>
        <taxon>Streptophyta</taxon>
        <taxon>Embryophyta</taxon>
        <taxon>Tracheophyta</taxon>
        <taxon>Spermatophyta</taxon>
        <taxon>Magnoliopsida</taxon>
        <taxon>eudicotyledons</taxon>
        <taxon>Gunneridae</taxon>
        <taxon>Pentapetalae</taxon>
        <taxon>rosids</taxon>
        <taxon>malvids</taxon>
        <taxon>Myrtales</taxon>
        <taxon>Lythraceae</taxon>
        <taxon>Punica</taxon>
    </lineage>
</organism>
<keyword evidence="8 13" id="KW-0560">Oxidoreductase</keyword>
<evidence type="ECO:0000256" key="13">
    <source>
        <dbReference type="RuleBase" id="RU000461"/>
    </source>
</evidence>
<dbReference type="InterPro" id="IPR002401">
    <property type="entry name" value="Cyt_P450_E_grp-I"/>
</dbReference>
<dbReference type="InterPro" id="IPR001128">
    <property type="entry name" value="Cyt_P450"/>
</dbReference>
<dbReference type="GO" id="GO:0016020">
    <property type="term" value="C:membrane"/>
    <property type="evidence" value="ECO:0007669"/>
    <property type="project" value="UniProtKB-SubCell"/>
</dbReference>
<evidence type="ECO:0000256" key="4">
    <source>
        <dbReference type="ARBA" id="ARBA00022617"/>
    </source>
</evidence>
<dbReference type="GO" id="GO:0020037">
    <property type="term" value="F:heme binding"/>
    <property type="evidence" value="ECO:0007669"/>
    <property type="project" value="InterPro"/>
</dbReference>
<dbReference type="Gene3D" id="1.10.630.10">
    <property type="entry name" value="Cytochrome P450"/>
    <property type="match status" value="1"/>
</dbReference>
<keyword evidence="4 12" id="KW-0349">Heme</keyword>
<evidence type="ECO:0000256" key="12">
    <source>
        <dbReference type="PIRSR" id="PIRSR602401-1"/>
    </source>
</evidence>
<evidence type="ECO:0008006" key="16">
    <source>
        <dbReference type="Google" id="ProtNLM"/>
    </source>
</evidence>
<gene>
    <name evidence="14" type="ORF">CDL15_Pgr001242</name>
</gene>
<evidence type="ECO:0000256" key="3">
    <source>
        <dbReference type="ARBA" id="ARBA00010617"/>
    </source>
</evidence>
<keyword evidence="9 12" id="KW-0408">Iron</keyword>
<dbReference type="PRINTS" id="PR00463">
    <property type="entry name" value="EP450I"/>
</dbReference>
<dbReference type="Proteomes" id="UP000197138">
    <property type="component" value="Unassembled WGS sequence"/>
</dbReference>
<dbReference type="InterPro" id="IPR017972">
    <property type="entry name" value="Cyt_P450_CS"/>
</dbReference>
<keyword evidence="5" id="KW-0812">Transmembrane</keyword>
<dbReference type="Pfam" id="PF00067">
    <property type="entry name" value="p450"/>
    <property type="match status" value="1"/>
</dbReference>
<reference evidence="15" key="1">
    <citation type="journal article" date="2017" name="Plant J.">
        <title>The pomegranate (Punica granatum L.) genome and the genomics of punicalagin biosynthesis.</title>
        <authorList>
            <person name="Qin G."/>
            <person name="Xu C."/>
            <person name="Ming R."/>
            <person name="Tang H."/>
            <person name="Guyot R."/>
            <person name="Kramer E.M."/>
            <person name="Hu Y."/>
            <person name="Yi X."/>
            <person name="Qi Y."/>
            <person name="Xu X."/>
            <person name="Gao Z."/>
            <person name="Pan H."/>
            <person name="Jian J."/>
            <person name="Tian Y."/>
            <person name="Yue Z."/>
            <person name="Xu Y."/>
        </authorList>
    </citation>
    <scope>NUCLEOTIDE SEQUENCE [LARGE SCALE GENOMIC DNA]</scope>
    <source>
        <strain evidence="15">cv. Dabenzi</strain>
    </source>
</reference>
<dbReference type="GO" id="GO:0005506">
    <property type="term" value="F:iron ion binding"/>
    <property type="evidence" value="ECO:0007669"/>
    <property type="project" value="InterPro"/>
</dbReference>